<dbReference type="SUPFAM" id="SSF52833">
    <property type="entry name" value="Thioredoxin-like"/>
    <property type="match status" value="2"/>
</dbReference>
<dbReference type="InParanoid" id="Q248D0"/>
<dbReference type="InterPro" id="IPR050553">
    <property type="entry name" value="Thioredoxin_ResA/DsbE_sf"/>
</dbReference>
<sequence length="719" mass="84313">MENLTLQDQQKIFKESFEKVKNQLIASNVQDQAELIAKKSCVITKRLQSVWSYEEIRQLVCNGNLEYKQELEKISKNMQNADETYLKDFGIKFKAGVGEHLPKFTGLLDVFTNQENVELAHQPGEVLLIDLWATWCGPCQNSMQNSASILLKNEAAWKDKVRIVAVSVDEKKEVVIQRVLEKQWKKMQHCKLKGWDKEHDLIKLFEVQGIPFIILVDKTGRVSYTGHPGKINLEEKINELLKMTDQECKDSYLANKKKQEEEFNKRSLITKQQYSEVREFLKTEFLTLITEKYPDFKGRFGIIMLKEKLFKNGAITKEYYKPIIDFIIDKREENQTRELLEFLKSKYGKERFLVGIQNVTDSKGVVLTHMKDLSNILNELNITCFRFSLRRDLVLMMGKNKQIIKQKGEELGQYGEMAPGDITADSLQKVRARFRFYGDMLFQQKKNFDIVKKLLASGPQISLKGTKFLSMPEMYKLNQQEVACELAHQQGVVYIIDFFLFKFQPCIEKVNQYKKLYEENKEKWGDKVKFVAACLEPQNEKTLQLYNENGWSFMEFYFFKQDLRFRSEFMHYRIQQMPHICIVDKFGAINYNGESKSVDLSTKIDELLNANSVTKSEPQKNENMKEAEIEYETVKNLIQSANTDASFQLLKKLSYDPKLIIKVTRDRVFNTKGEMIEKIYRKPEIGFGIKKEDAHIVDEFFKLHDKKHFKVEVEYLENL</sequence>
<dbReference type="RefSeq" id="XP_001024360.1">
    <property type="nucleotide sequence ID" value="XM_001024360.1"/>
</dbReference>
<organism evidence="2 3">
    <name type="scientific">Tetrahymena thermophila (strain SB210)</name>
    <dbReference type="NCBI Taxonomy" id="312017"/>
    <lineage>
        <taxon>Eukaryota</taxon>
        <taxon>Sar</taxon>
        <taxon>Alveolata</taxon>
        <taxon>Ciliophora</taxon>
        <taxon>Intramacronucleata</taxon>
        <taxon>Oligohymenophorea</taxon>
        <taxon>Hymenostomatida</taxon>
        <taxon>Tetrahymenina</taxon>
        <taxon>Tetrahymenidae</taxon>
        <taxon>Tetrahymena</taxon>
    </lineage>
</organism>
<dbReference type="Gene3D" id="3.40.30.10">
    <property type="entry name" value="Glutaredoxin"/>
    <property type="match status" value="2"/>
</dbReference>
<dbReference type="HOGENOM" id="CLU_384763_0_0_1"/>
<dbReference type="PANTHER" id="PTHR42852">
    <property type="entry name" value="THIOL:DISULFIDE INTERCHANGE PROTEIN DSBE"/>
    <property type="match status" value="1"/>
</dbReference>
<evidence type="ECO:0000313" key="3">
    <source>
        <dbReference type="Proteomes" id="UP000009168"/>
    </source>
</evidence>
<dbReference type="InterPro" id="IPR012336">
    <property type="entry name" value="Thioredoxin-like_fold"/>
</dbReference>
<keyword evidence="3" id="KW-1185">Reference proteome</keyword>
<reference evidence="3" key="1">
    <citation type="journal article" date="2006" name="PLoS Biol.">
        <title>Macronuclear genome sequence of the ciliate Tetrahymena thermophila, a model eukaryote.</title>
        <authorList>
            <person name="Eisen J.A."/>
            <person name="Coyne R.S."/>
            <person name="Wu M."/>
            <person name="Wu D."/>
            <person name="Thiagarajan M."/>
            <person name="Wortman J.R."/>
            <person name="Badger J.H."/>
            <person name="Ren Q."/>
            <person name="Amedeo P."/>
            <person name="Jones K.M."/>
            <person name="Tallon L.J."/>
            <person name="Delcher A.L."/>
            <person name="Salzberg S.L."/>
            <person name="Silva J.C."/>
            <person name="Haas B.J."/>
            <person name="Majoros W.H."/>
            <person name="Farzad M."/>
            <person name="Carlton J.M."/>
            <person name="Smith R.K. Jr."/>
            <person name="Garg J."/>
            <person name="Pearlman R.E."/>
            <person name="Karrer K.M."/>
            <person name="Sun L."/>
            <person name="Manning G."/>
            <person name="Elde N.C."/>
            <person name="Turkewitz A.P."/>
            <person name="Asai D.J."/>
            <person name="Wilkes D.E."/>
            <person name="Wang Y."/>
            <person name="Cai H."/>
            <person name="Collins K."/>
            <person name="Stewart B.A."/>
            <person name="Lee S.R."/>
            <person name="Wilamowska K."/>
            <person name="Weinberg Z."/>
            <person name="Ruzzo W.L."/>
            <person name="Wloga D."/>
            <person name="Gaertig J."/>
            <person name="Frankel J."/>
            <person name="Tsao C.-C."/>
            <person name="Gorovsky M.A."/>
            <person name="Keeling P.J."/>
            <person name="Waller R.F."/>
            <person name="Patron N.J."/>
            <person name="Cherry J.M."/>
            <person name="Stover N.A."/>
            <person name="Krieger C.J."/>
            <person name="del Toro C."/>
            <person name="Ryder H.F."/>
            <person name="Williamson S.C."/>
            <person name="Barbeau R.A."/>
            <person name="Hamilton E.P."/>
            <person name="Orias E."/>
        </authorList>
    </citation>
    <scope>NUCLEOTIDE SEQUENCE [LARGE SCALE GENOMIC DNA]</scope>
    <source>
        <strain evidence="3">SB210</strain>
    </source>
</reference>
<dbReference type="EMBL" id="GG662455">
    <property type="protein sequence ID" value="EAS04115.1"/>
    <property type="molecule type" value="Genomic_DNA"/>
</dbReference>
<dbReference type="OrthoDB" id="10263751at2759"/>
<dbReference type="GeneID" id="7840778"/>
<dbReference type="eggNOG" id="ENOG502R8DV">
    <property type="taxonomic scope" value="Eukaryota"/>
</dbReference>
<accession>Q248D0</accession>
<protein>
    <submittedName>
        <fullName evidence="2">Thioredoxin domain protein</fullName>
    </submittedName>
</protein>
<gene>
    <name evidence="2" type="ORF">TTHERM_00532370</name>
</gene>
<feature type="domain" description="Thioredoxin" evidence="1">
    <location>
        <begin position="95"/>
        <end position="245"/>
    </location>
</feature>
<proteinExistence type="predicted"/>
<evidence type="ECO:0000313" key="2">
    <source>
        <dbReference type="EMBL" id="EAS04115.1"/>
    </source>
</evidence>
<dbReference type="InterPro" id="IPR013766">
    <property type="entry name" value="Thioredoxin_domain"/>
</dbReference>
<dbReference type="InterPro" id="IPR036249">
    <property type="entry name" value="Thioredoxin-like_sf"/>
</dbReference>
<dbReference type="KEGG" id="tet:TTHERM_00532370"/>
<name>Q248D0_TETTS</name>
<dbReference type="Proteomes" id="UP000009168">
    <property type="component" value="Unassembled WGS sequence"/>
</dbReference>
<dbReference type="Pfam" id="PF13905">
    <property type="entry name" value="Thioredoxin_8"/>
    <property type="match status" value="1"/>
</dbReference>
<dbReference type="CDD" id="cd02966">
    <property type="entry name" value="TlpA_like_family"/>
    <property type="match status" value="1"/>
</dbReference>
<dbReference type="AlphaFoldDB" id="Q248D0"/>
<dbReference type="PANTHER" id="PTHR42852:SF18">
    <property type="entry name" value="CHROMOSOME UNDETERMINED SCAFFOLD_47, WHOLE GENOME SHOTGUN SEQUENCE"/>
    <property type="match status" value="1"/>
</dbReference>
<dbReference type="PROSITE" id="PS51352">
    <property type="entry name" value="THIOREDOXIN_2"/>
    <property type="match status" value="1"/>
</dbReference>
<dbReference type="OMA" id="GMERYKY"/>
<evidence type="ECO:0000259" key="1">
    <source>
        <dbReference type="PROSITE" id="PS51352"/>
    </source>
</evidence>